<dbReference type="OrthoDB" id="48898at2"/>
<dbReference type="Pfam" id="PF13023">
    <property type="entry name" value="HD_3"/>
    <property type="match status" value="1"/>
</dbReference>
<dbReference type="AlphaFoldDB" id="A0A2Z6AZA1"/>
<dbReference type="Gene3D" id="1.10.3210.10">
    <property type="entry name" value="Hypothetical protein af1432"/>
    <property type="match status" value="2"/>
</dbReference>
<sequence>MPIIRKSLLQFIFSGAYMQRWNDKLRPVALLEVDKQAHKMMVAWLLLMLNSRGMTSEQRRELGESVVEGGIFDYFYRLVITDIKPPIYYRIKENPAHYALLTSWVLDQLRPTMQPLGQDYWDKLTTRLKNPGTHGLADEILDAAHTYASGWEFDLIKDLGPWDDEKESIDQSFTDGLKRYDHLVGVKELRQGPSTALGRFAHLCGQLRFQTRWSQTPRIPETSVLGHLFIVAAYSYFFSLAVDACPLRRQNNFFTGLFHDLPEVLTRDIISPVKKSAQPIADLIRQYEDSELETRVFGPLTAGGYGDVAERLSYFLGVEVGSEFKSAIIRGGRPQAVDFETLQQRCNEDRYDPKDGRMLKACDSLAAFVEAYTALRNGISSDQLQQAVWRIRKRYNAFSFGDLHVGALLADFD</sequence>
<dbReference type="Proteomes" id="UP000269883">
    <property type="component" value="Chromosome"/>
</dbReference>
<gene>
    <name evidence="2" type="ORF">DFE_1846</name>
</gene>
<accession>A0A2Z6AZA1</accession>
<dbReference type="SUPFAM" id="SSF109604">
    <property type="entry name" value="HD-domain/PDEase-like"/>
    <property type="match status" value="1"/>
</dbReference>
<dbReference type="GO" id="GO:0016787">
    <property type="term" value="F:hydrolase activity"/>
    <property type="evidence" value="ECO:0007669"/>
    <property type="project" value="UniProtKB-KW"/>
</dbReference>
<keyword evidence="2" id="KW-0378">Hydrolase</keyword>
<evidence type="ECO:0000259" key="1">
    <source>
        <dbReference type="Pfam" id="PF13023"/>
    </source>
</evidence>
<dbReference type="EMBL" id="AP017378">
    <property type="protein sequence ID" value="BBD08572.1"/>
    <property type="molecule type" value="Genomic_DNA"/>
</dbReference>
<protein>
    <submittedName>
        <fullName evidence="2">Metal-dependent phosphohydrolase</fullName>
    </submittedName>
</protein>
<dbReference type="RefSeq" id="WP_126378773.1">
    <property type="nucleotide sequence ID" value="NZ_AP017378.1"/>
</dbReference>
<evidence type="ECO:0000313" key="2">
    <source>
        <dbReference type="EMBL" id="BBD08572.1"/>
    </source>
</evidence>
<reference evidence="2 3" key="1">
    <citation type="journal article" date="2018" name="Sci. Adv.">
        <title>Multi-heme cytochromes provide a pathway for survival in energy-limited environments.</title>
        <authorList>
            <person name="Deng X."/>
            <person name="Dohmae N."/>
            <person name="Nealson K.H."/>
            <person name="Hashimoto K."/>
            <person name="Okamoto A."/>
        </authorList>
    </citation>
    <scope>NUCLEOTIDE SEQUENCE [LARGE SCALE GENOMIC DNA]</scope>
    <source>
        <strain evidence="2 3">IS5</strain>
    </source>
</reference>
<name>A0A2Z6AZA1_9BACT</name>
<dbReference type="InterPro" id="IPR006674">
    <property type="entry name" value="HD_domain"/>
</dbReference>
<dbReference type="KEGG" id="dfl:DFE_1846"/>
<keyword evidence="3" id="KW-1185">Reference proteome</keyword>
<feature type="domain" description="HD" evidence="1">
    <location>
        <begin position="204"/>
        <end position="388"/>
    </location>
</feature>
<proteinExistence type="predicted"/>
<evidence type="ECO:0000313" key="3">
    <source>
        <dbReference type="Proteomes" id="UP000269883"/>
    </source>
</evidence>
<organism evidence="2 3">
    <name type="scientific">Desulfovibrio ferrophilus</name>
    <dbReference type="NCBI Taxonomy" id="241368"/>
    <lineage>
        <taxon>Bacteria</taxon>
        <taxon>Pseudomonadati</taxon>
        <taxon>Thermodesulfobacteriota</taxon>
        <taxon>Desulfovibrionia</taxon>
        <taxon>Desulfovibrionales</taxon>
        <taxon>Desulfovibrionaceae</taxon>
        <taxon>Desulfovibrio</taxon>
    </lineage>
</organism>